<feature type="compositionally biased region" description="Basic residues" evidence="1">
    <location>
        <begin position="208"/>
        <end position="228"/>
    </location>
</feature>
<dbReference type="STRING" id="1042311.A0A2T3Z603"/>
<dbReference type="EMBL" id="KZ679263">
    <property type="protein sequence ID" value="PTB40180.1"/>
    <property type="molecule type" value="Genomic_DNA"/>
</dbReference>
<dbReference type="AlphaFoldDB" id="A0A2T3Z603"/>
<feature type="region of interest" description="Disordered" evidence="1">
    <location>
        <begin position="168"/>
        <end position="276"/>
    </location>
</feature>
<keyword evidence="2" id="KW-0812">Transmembrane</keyword>
<evidence type="ECO:0000256" key="2">
    <source>
        <dbReference type="SAM" id="Phobius"/>
    </source>
</evidence>
<protein>
    <submittedName>
        <fullName evidence="3">Uncharacterized protein</fullName>
    </submittedName>
</protein>
<feature type="compositionally biased region" description="Low complexity" evidence="1">
    <location>
        <begin position="91"/>
        <end position="105"/>
    </location>
</feature>
<feature type="compositionally biased region" description="Basic and acidic residues" evidence="1">
    <location>
        <begin position="191"/>
        <end position="206"/>
    </location>
</feature>
<sequence>MLASTPILYSVLLPGTFFGAVVGALDYRRYDGVHRVTKSPQSTQPIAATITTAINTSVSTSIAVTFATVVVSAKNSDIPIRLSRLEGRMNGDGASQAAGTSTSTSIPEYASSAAETDNSGSDSQDSLSSTQLGGIIGGAAAFLALVVAVACVLIRHIDRLADQIAKIPRSSKSTSTRRSRPKPTSISSSDTDSRDSREDSVIESMRRSSLRRSQAHRKARSTARRNNQRRNGLYVAAAGNPQGERVQENQDRSTDIPLRTLPRPTINRRPVPAPNPAHAGIVSPAPINAISPRLLSSPSPVSAISSELEACSLAQELAGISSAESLAADSLIHYARDIPPSDLPRVAVRPPLAYQWMKSIGLLRQSENVSPEHFSLDDDDEEWHGFYGARGYMAGRTGLGITYPETLGESRVRMGHVREGSN</sequence>
<feature type="transmembrane region" description="Helical" evidence="2">
    <location>
        <begin position="6"/>
        <end position="25"/>
    </location>
</feature>
<feature type="region of interest" description="Disordered" evidence="1">
    <location>
        <begin position="89"/>
        <end position="128"/>
    </location>
</feature>
<feature type="transmembrane region" description="Helical" evidence="2">
    <location>
        <begin position="132"/>
        <end position="154"/>
    </location>
</feature>
<accession>A0A2T3Z603</accession>
<dbReference type="OrthoDB" id="5292518at2759"/>
<reference evidence="3 4" key="1">
    <citation type="submission" date="2016-07" db="EMBL/GenBank/DDBJ databases">
        <title>Multiple horizontal gene transfer events from other fungi enriched the ability of initially mycotrophic Trichoderma (Ascomycota) to feed on dead plant biomass.</title>
        <authorList>
            <consortium name="DOE Joint Genome Institute"/>
            <person name="Aerts A."/>
            <person name="Atanasova L."/>
            <person name="Chenthamara K."/>
            <person name="Zhang J."/>
            <person name="Grujic M."/>
            <person name="Henrissat B."/>
            <person name="Kuo A."/>
            <person name="Salamov A."/>
            <person name="Lipzen A."/>
            <person name="Labutti K."/>
            <person name="Barry K."/>
            <person name="Miao Y."/>
            <person name="Rahimi M.J."/>
            <person name="Shen Q."/>
            <person name="Grigoriev I.V."/>
            <person name="Kubicek C.P."/>
            <person name="Druzhinina I.S."/>
        </authorList>
    </citation>
    <scope>NUCLEOTIDE SEQUENCE [LARGE SCALE GENOMIC DNA]</scope>
    <source>
        <strain evidence="3 4">CBS 433.97</strain>
    </source>
</reference>
<feature type="compositionally biased region" description="Basic and acidic residues" evidence="1">
    <location>
        <begin position="245"/>
        <end position="254"/>
    </location>
</feature>
<evidence type="ECO:0000256" key="1">
    <source>
        <dbReference type="SAM" id="MobiDB-lite"/>
    </source>
</evidence>
<feature type="compositionally biased region" description="Low complexity" evidence="1">
    <location>
        <begin position="119"/>
        <end position="128"/>
    </location>
</feature>
<evidence type="ECO:0000313" key="4">
    <source>
        <dbReference type="Proteomes" id="UP000240493"/>
    </source>
</evidence>
<dbReference type="Proteomes" id="UP000240493">
    <property type="component" value="Unassembled WGS sequence"/>
</dbReference>
<name>A0A2T3Z603_TRIA4</name>
<evidence type="ECO:0000313" key="3">
    <source>
        <dbReference type="EMBL" id="PTB40180.1"/>
    </source>
</evidence>
<organism evidence="3 4">
    <name type="scientific">Trichoderma asperellum (strain ATCC 204424 / CBS 433.97 / NBRC 101777)</name>
    <dbReference type="NCBI Taxonomy" id="1042311"/>
    <lineage>
        <taxon>Eukaryota</taxon>
        <taxon>Fungi</taxon>
        <taxon>Dikarya</taxon>
        <taxon>Ascomycota</taxon>
        <taxon>Pezizomycotina</taxon>
        <taxon>Sordariomycetes</taxon>
        <taxon>Hypocreomycetidae</taxon>
        <taxon>Hypocreales</taxon>
        <taxon>Hypocreaceae</taxon>
        <taxon>Trichoderma</taxon>
    </lineage>
</organism>
<keyword evidence="2" id="KW-1133">Transmembrane helix</keyword>
<keyword evidence="4" id="KW-1185">Reference proteome</keyword>
<feature type="transmembrane region" description="Helical" evidence="2">
    <location>
        <begin position="46"/>
        <end position="73"/>
    </location>
</feature>
<proteinExistence type="predicted"/>
<keyword evidence="2" id="KW-0472">Membrane</keyword>
<gene>
    <name evidence="3" type="ORF">M441DRAFT_58996</name>
</gene>